<dbReference type="EMBL" id="MFGX01000093">
    <property type="protein sequence ID" value="OGF53942.1"/>
    <property type="molecule type" value="Genomic_DNA"/>
</dbReference>
<dbReference type="GO" id="GO:0003700">
    <property type="term" value="F:DNA-binding transcription factor activity"/>
    <property type="evidence" value="ECO:0007669"/>
    <property type="project" value="InterPro"/>
</dbReference>
<organism evidence="2 3">
    <name type="scientific">Fraserbacteria sp. (strain RBG_16_55_9)</name>
    <dbReference type="NCBI Taxonomy" id="1817864"/>
    <lineage>
        <taxon>Bacteria</taxon>
        <taxon>Candidatus Fraseribacteriota</taxon>
    </lineage>
</organism>
<dbReference type="Proteomes" id="UP000179157">
    <property type="component" value="Unassembled WGS sequence"/>
</dbReference>
<dbReference type="PANTHER" id="PTHR30603">
    <property type="entry name" value="RNA POLYMERASE SIGMA FACTOR RPO"/>
    <property type="match status" value="1"/>
</dbReference>
<sequence length="120" mass="14019">MPDTDEKDVFEASILGCLTKGKRIGSMAWAADDLRIHRMVLMARILALRYGDSPWTLEEVGREFQVTRERIRQIESHALRYLRQPSRRLCVMEAFERGSRLWCALYGGNVEEDYARRPDD</sequence>
<dbReference type="PROSITE" id="PS00716">
    <property type="entry name" value="SIGMA70_2"/>
    <property type="match status" value="1"/>
</dbReference>
<dbReference type="PANTHER" id="PTHR30603:SF60">
    <property type="entry name" value="RNA POLYMERASE SIGMA FACTOR RPOD"/>
    <property type="match status" value="1"/>
</dbReference>
<dbReference type="SUPFAM" id="SSF88659">
    <property type="entry name" value="Sigma3 and sigma4 domains of RNA polymerase sigma factors"/>
    <property type="match status" value="1"/>
</dbReference>
<evidence type="ECO:0000259" key="1">
    <source>
        <dbReference type="PROSITE" id="PS00716"/>
    </source>
</evidence>
<accession>A0A1F5US20</accession>
<proteinExistence type="predicted"/>
<dbReference type="InterPro" id="IPR000943">
    <property type="entry name" value="RNA_pol_sigma70"/>
</dbReference>
<dbReference type="PRINTS" id="PR00046">
    <property type="entry name" value="SIGMA70FCT"/>
</dbReference>
<comment type="caution">
    <text evidence="2">The sequence shown here is derived from an EMBL/GenBank/DDBJ whole genome shotgun (WGS) entry which is preliminary data.</text>
</comment>
<dbReference type="STRING" id="1817864.A2Z21_09335"/>
<evidence type="ECO:0000313" key="2">
    <source>
        <dbReference type="EMBL" id="OGF53942.1"/>
    </source>
</evidence>
<evidence type="ECO:0000313" key="3">
    <source>
        <dbReference type="Proteomes" id="UP000179157"/>
    </source>
</evidence>
<dbReference type="Pfam" id="PF04545">
    <property type="entry name" value="Sigma70_r4"/>
    <property type="match status" value="1"/>
</dbReference>
<protein>
    <recommendedName>
        <fullName evidence="1">RNA polymerase sigma-70 domain-containing protein</fullName>
    </recommendedName>
</protein>
<dbReference type="InterPro" id="IPR036388">
    <property type="entry name" value="WH-like_DNA-bd_sf"/>
</dbReference>
<gene>
    <name evidence="2" type="ORF">A2Z21_09335</name>
</gene>
<dbReference type="InterPro" id="IPR013324">
    <property type="entry name" value="RNA_pol_sigma_r3/r4-like"/>
</dbReference>
<dbReference type="AlphaFoldDB" id="A0A1F5US20"/>
<dbReference type="InterPro" id="IPR050239">
    <property type="entry name" value="Sigma-70_RNA_pol_init_factors"/>
</dbReference>
<dbReference type="Gene3D" id="1.10.10.10">
    <property type="entry name" value="Winged helix-like DNA-binding domain superfamily/Winged helix DNA-binding domain"/>
    <property type="match status" value="1"/>
</dbReference>
<reference evidence="2 3" key="1">
    <citation type="journal article" date="2016" name="Nat. Commun.">
        <title>Thousands of microbial genomes shed light on interconnected biogeochemical processes in an aquifer system.</title>
        <authorList>
            <person name="Anantharaman K."/>
            <person name="Brown C.T."/>
            <person name="Hug L.A."/>
            <person name="Sharon I."/>
            <person name="Castelle C.J."/>
            <person name="Probst A.J."/>
            <person name="Thomas B.C."/>
            <person name="Singh A."/>
            <person name="Wilkins M.J."/>
            <person name="Karaoz U."/>
            <person name="Brodie E.L."/>
            <person name="Williams K.H."/>
            <person name="Hubbard S.S."/>
            <person name="Banfield J.F."/>
        </authorList>
    </citation>
    <scope>NUCLEOTIDE SEQUENCE [LARGE SCALE GENOMIC DNA]</scope>
    <source>
        <strain evidence="3">RBG_16_55_9</strain>
    </source>
</reference>
<dbReference type="InterPro" id="IPR007630">
    <property type="entry name" value="RNA_pol_sigma70_r4"/>
</dbReference>
<dbReference type="GO" id="GO:0006352">
    <property type="term" value="P:DNA-templated transcription initiation"/>
    <property type="evidence" value="ECO:0007669"/>
    <property type="project" value="InterPro"/>
</dbReference>
<feature type="domain" description="RNA polymerase sigma-70" evidence="1">
    <location>
        <begin position="56"/>
        <end position="82"/>
    </location>
</feature>
<name>A0A1F5US20_FRAXR</name>